<evidence type="ECO:0000259" key="5">
    <source>
        <dbReference type="PROSITE" id="PS51078"/>
    </source>
</evidence>
<evidence type="ECO:0000256" key="3">
    <source>
        <dbReference type="ARBA" id="ARBA00023163"/>
    </source>
</evidence>
<keyword evidence="3" id="KW-0804">Transcription</keyword>
<reference evidence="6 7" key="1">
    <citation type="submission" date="2020-01" db="EMBL/GenBank/DDBJ databases">
        <title>Insect and environment-associated Actinomycetes.</title>
        <authorList>
            <person name="Currrie C."/>
            <person name="Chevrette M."/>
            <person name="Carlson C."/>
            <person name="Stubbendieck R."/>
            <person name="Wendt-Pienkowski E."/>
        </authorList>
    </citation>
    <scope>NUCLEOTIDE SEQUENCE [LARGE SCALE GENOMIC DNA]</scope>
    <source>
        <strain evidence="6 7">SID8386</strain>
    </source>
</reference>
<proteinExistence type="predicted"/>
<dbReference type="EMBL" id="JAAGNC010000189">
    <property type="protein sequence ID" value="NEC61196.1"/>
    <property type="molecule type" value="Genomic_DNA"/>
</dbReference>
<dbReference type="SUPFAM" id="SSF55781">
    <property type="entry name" value="GAF domain-like"/>
    <property type="match status" value="1"/>
</dbReference>
<dbReference type="SMART" id="SM00346">
    <property type="entry name" value="HTH_ICLR"/>
    <property type="match status" value="1"/>
</dbReference>
<sequence>MTAVTDDANQDELAGPKNHRTIDRVTQILEEVVYHPGIGFAELARVLDAPKSSVHGFIRGLQAKGWLYENDRHFYLGPAIYGLTLASGHIRAGQVSQADLDALHKDTGMTVFLGVEAGDSLIYIGESGTDALTGFAARSNIRRKLISTAGGKALLAAKPDAERDAYLRGVRATDGEAISEFLGEFAEIKKTGVSRNFRHNGAQIAFASVVRNQLGETVAVAVLVGQTVDVQPRQAKVKKLLLKHVASWTQQKNTPREPI</sequence>
<dbReference type="Pfam" id="PF09339">
    <property type="entry name" value="HTH_IclR"/>
    <property type="match status" value="1"/>
</dbReference>
<organism evidence="6 7">
    <name type="scientific">Amycolatopsis rubida</name>
    <dbReference type="NCBI Taxonomy" id="112413"/>
    <lineage>
        <taxon>Bacteria</taxon>
        <taxon>Bacillati</taxon>
        <taxon>Actinomycetota</taxon>
        <taxon>Actinomycetes</taxon>
        <taxon>Pseudonocardiales</taxon>
        <taxon>Pseudonocardiaceae</taxon>
        <taxon>Amycolatopsis</taxon>
    </lineage>
</organism>
<gene>
    <name evidence="6" type="ORF">G3I59_37760</name>
</gene>
<keyword evidence="7" id="KW-1185">Reference proteome</keyword>
<dbReference type="Gene3D" id="1.10.10.10">
    <property type="entry name" value="Winged helix-like DNA-binding domain superfamily/Winged helix DNA-binding domain"/>
    <property type="match status" value="1"/>
</dbReference>
<dbReference type="PROSITE" id="PS51078">
    <property type="entry name" value="ICLR_ED"/>
    <property type="match status" value="1"/>
</dbReference>
<comment type="caution">
    <text evidence="6">The sequence shown here is derived from an EMBL/GenBank/DDBJ whole genome shotgun (WGS) entry which is preliminary data.</text>
</comment>
<dbReference type="InterPro" id="IPR036390">
    <property type="entry name" value="WH_DNA-bd_sf"/>
</dbReference>
<feature type="domain" description="HTH iclR-type" evidence="4">
    <location>
        <begin position="19"/>
        <end position="78"/>
    </location>
</feature>
<accession>A0ABX0C857</accession>
<keyword evidence="2" id="KW-0238">DNA-binding</keyword>
<evidence type="ECO:0000259" key="4">
    <source>
        <dbReference type="PROSITE" id="PS51077"/>
    </source>
</evidence>
<dbReference type="InterPro" id="IPR029016">
    <property type="entry name" value="GAF-like_dom_sf"/>
</dbReference>
<evidence type="ECO:0000313" key="7">
    <source>
        <dbReference type="Proteomes" id="UP000470404"/>
    </source>
</evidence>
<dbReference type="PANTHER" id="PTHR30136">
    <property type="entry name" value="HELIX-TURN-HELIX TRANSCRIPTIONAL REGULATOR, ICLR FAMILY"/>
    <property type="match status" value="1"/>
</dbReference>
<dbReference type="SUPFAM" id="SSF46785">
    <property type="entry name" value="Winged helix' DNA-binding domain"/>
    <property type="match status" value="1"/>
</dbReference>
<feature type="domain" description="IclR-ED" evidence="5">
    <location>
        <begin position="72"/>
        <end position="259"/>
    </location>
</feature>
<evidence type="ECO:0000313" key="6">
    <source>
        <dbReference type="EMBL" id="NEC61196.1"/>
    </source>
</evidence>
<protein>
    <submittedName>
        <fullName evidence="6">Helix-turn-helix domain-containing protein</fullName>
    </submittedName>
</protein>
<dbReference type="PANTHER" id="PTHR30136:SF35">
    <property type="entry name" value="HTH-TYPE TRANSCRIPTIONAL REGULATOR RV1719"/>
    <property type="match status" value="1"/>
</dbReference>
<dbReference type="Pfam" id="PF01614">
    <property type="entry name" value="IclR_C"/>
    <property type="match status" value="1"/>
</dbReference>
<dbReference type="Gene3D" id="3.30.450.40">
    <property type="match status" value="1"/>
</dbReference>
<dbReference type="PROSITE" id="PS51077">
    <property type="entry name" value="HTH_ICLR"/>
    <property type="match status" value="1"/>
</dbReference>
<name>A0ABX0C857_9PSEU</name>
<dbReference type="Proteomes" id="UP000470404">
    <property type="component" value="Unassembled WGS sequence"/>
</dbReference>
<evidence type="ECO:0000256" key="1">
    <source>
        <dbReference type="ARBA" id="ARBA00023015"/>
    </source>
</evidence>
<dbReference type="InterPro" id="IPR005471">
    <property type="entry name" value="Tscrpt_reg_IclR_N"/>
</dbReference>
<dbReference type="InterPro" id="IPR036388">
    <property type="entry name" value="WH-like_DNA-bd_sf"/>
</dbReference>
<dbReference type="InterPro" id="IPR014757">
    <property type="entry name" value="Tscrpt_reg_IclR_C"/>
</dbReference>
<evidence type="ECO:0000256" key="2">
    <source>
        <dbReference type="ARBA" id="ARBA00023125"/>
    </source>
</evidence>
<keyword evidence="1" id="KW-0805">Transcription regulation</keyword>
<dbReference type="InterPro" id="IPR050707">
    <property type="entry name" value="HTH_MetabolicPath_Reg"/>
</dbReference>